<evidence type="ECO:0000313" key="3">
    <source>
        <dbReference type="Proteomes" id="UP001447979"/>
    </source>
</evidence>
<feature type="transmembrane region" description="Helical" evidence="1">
    <location>
        <begin position="33"/>
        <end position="55"/>
    </location>
</feature>
<keyword evidence="1" id="KW-1133">Transmembrane helix</keyword>
<name>A0ABV1CCI0_9FIRM</name>
<sequence length="262" mass="30789">MCDKKKDSKDKVIMNKKTFDKNLSSEEKILHRLIKICFFNLLILVILFLLILHYKALSSDLVAKVLSALIAVAGVFAGFSYNKREKYKEIVTKERINWLHKMQDNLSEYLVLTKPNYLMYLDRDKINKLYYEIIFNINHENDKVAYNTIKIYNSLVLGELDKITLSLALTEDIKLELLALPGDEDELLLKIKDESERKKLIDLIKNEELENILTAEVKDKNKDNDIDENELPKEISLLREEVSEEFTKIFREVWTRVKKEAD</sequence>
<keyword evidence="1" id="KW-0472">Membrane</keyword>
<dbReference type="Proteomes" id="UP001447979">
    <property type="component" value="Unassembled WGS sequence"/>
</dbReference>
<accession>A0ABV1CCI0</accession>
<proteinExistence type="predicted"/>
<protein>
    <submittedName>
        <fullName evidence="2">Uncharacterized protein</fullName>
    </submittedName>
</protein>
<evidence type="ECO:0000256" key="1">
    <source>
        <dbReference type="SAM" id="Phobius"/>
    </source>
</evidence>
<evidence type="ECO:0000313" key="2">
    <source>
        <dbReference type="EMBL" id="MEQ2400521.1"/>
    </source>
</evidence>
<dbReference type="RefSeq" id="WP_349170108.1">
    <property type="nucleotide sequence ID" value="NZ_JBBMFO010000004.1"/>
</dbReference>
<keyword evidence="1" id="KW-0812">Transmembrane</keyword>
<dbReference type="EMBL" id="JBBMFO010000004">
    <property type="protein sequence ID" value="MEQ2400521.1"/>
    <property type="molecule type" value="Genomic_DNA"/>
</dbReference>
<gene>
    <name evidence="2" type="ORF">WMO19_02740</name>
</gene>
<dbReference type="PROSITE" id="PS00018">
    <property type="entry name" value="EF_HAND_1"/>
    <property type="match status" value="1"/>
</dbReference>
<dbReference type="InterPro" id="IPR018247">
    <property type="entry name" value="EF_Hand_1_Ca_BS"/>
</dbReference>
<organism evidence="2 3">
    <name type="scientific">Peptoniphilus hominis</name>
    <name type="common">ex Hitch et al. 2025</name>
    <dbReference type="NCBI Taxonomy" id="3133174"/>
    <lineage>
        <taxon>Bacteria</taxon>
        <taxon>Bacillati</taxon>
        <taxon>Bacillota</taxon>
        <taxon>Tissierellia</taxon>
        <taxon>Tissierellales</taxon>
        <taxon>Peptoniphilaceae</taxon>
        <taxon>Peptoniphilus</taxon>
    </lineage>
</organism>
<reference evidence="2 3" key="1">
    <citation type="submission" date="2024-03" db="EMBL/GenBank/DDBJ databases">
        <title>Human intestinal bacterial collection.</title>
        <authorList>
            <person name="Pauvert C."/>
            <person name="Hitch T.C.A."/>
            <person name="Clavel T."/>
        </authorList>
    </citation>
    <scope>NUCLEOTIDE SEQUENCE [LARGE SCALE GENOMIC DNA]</scope>
    <source>
        <strain evidence="2 3">CLA-SR-H025</strain>
    </source>
</reference>
<keyword evidence="3" id="KW-1185">Reference proteome</keyword>
<feature type="transmembrane region" description="Helical" evidence="1">
    <location>
        <begin position="61"/>
        <end position="81"/>
    </location>
</feature>
<comment type="caution">
    <text evidence="2">The sequence shown here is derived from an EMBL/GenBank/DDBJ whole genome shotgun (WGS) entry which is preliminary data.</text>
</comment>